<keyword evidence="2" id="KW-0131">Cell cycle</keyword>
<keyword evidence="1" id="KW-0472">Membrane</keyword>
<evidence type="ECO:0000313" key="2">
    <source>
        <dbReference type="EMBL" id="ALH82601.1"/>
    </source>
</evidence>
<feature type="transmembrane region" description="Helical" evidence="1">
    <location>
        <begin position="176"/>
        <end position="196"/>
    </location>
</feature>
<name>A0A0N9URM8_SPHMC</name>
<dbReference type="RefSeq" id="WP_054589620.1">
    <property type="nucleotide sequence ID" value="NZ_CP012700.1"/>
</dbReference>
<dbReference type="PANTHER" id="PTHR47755">
    <property type="entry name" value="CELL DIVISION PROTEIN FTSX"/>
    <property type="match status" value="1"/>
</dbReference>
<dbReference type="PATRIC" id="fig|33050.5.peg.4200"/>
<keyword evidence="1" id="KW-0812">Transmembrane</keyword>
<dbReference type="PANTHER" id="PTHR47755:SF1">
    <property type="entry name" value="CELL DIVISION PROTEIN FTSX"/>
    <property type="match status" value="1"/>
</dbReference>
<evidence type="ECO:0000256" key="1">
    <source>
        <dbReference type="SAM" id="Phobius"/>
    </source>
</evidence>
<dbReference type="Proteomes" id="UP000058074">
    <property type="component" value="Chromosome"/>
</dbReference>
<feature type="transmembrane region" description="Helical" evidence="1">
    <location>
        <begin position="231"/>
        <end position="253"/>
    </location>
</feature>
<dbReference type="InterPro" id="IPR004513">
    <property type="entry name" value="FtsX"/>
</dbReference>
<dbReference type="KEGG" id="smag:AN936_20250"/>
<gene>
    <name evidence="2" type="ORF">AN936_20250</name>
</gene>
<reference evidence="2 3" key="1">
    <citation type="journal article" date="2015" name="Genome Announc.">
        <title>Complete Genome Sequence of Polypropylene Glycol- and Polyethylene Glycol-Degrading Sphingopyxis macrogoltabida Strain EY-1.</title>
        <authorList>
            <person name="Ohtsubo Y."/>
            <person name="Nagata Y."/>
            <person name="Numata M."/>
            <person name="Tsuchikane K."/>
            <person name="Hosoyama A."/>
            <person name="Yamazoe A."/>
            <person name="Tsuda M."/>
            <person name="Fujita N."/>
            <person name="Kawai F."/>
        </authorList>
    </citation>
    <scope>NUCLEOTIDE SEQUENCE [LARGE SCALE GENOMIC DNA]</scope>
    <source>
        <strain evidence="2 3">EY-1</strain>
    </source>
</reference>
<dbReference type="GO" id="GO:0032153">
    <property type="term" value="C:cell division site"/>
    <property type="evidence" value="ECO:0007669"/>
    <property type="project" value="TreeGrafter"/>
</dbReference>
<feature type="transmembrane region" description="Helical" evidence="1">
    <location>
        <begin position="273"/>
        <end position="293"/>
    </location>
</feature>
<dbReference type="AlphaFoldDB" id="A0A0N9URM8"/>
<feature type="transmembrane region" description="Helical" evidence="1">
    <location>
        <begin position="25"/>
        <end position="45"/>
    </location>
</feature>
<dbReference type="EMBL" id="CP012700">
    <property type="protein sequence ID" value="ALH82601.1"/>
    <property type="molecule type" value="Genomic_DNA"/>
</dbReference>
<dbReference type="OrthoDB" id="8478373at2"/>
<dbReference type="GO" id="GO:0051301">
    <property type="term" value="P:cell division"/>
    <property type="evidence" value="ECO:0007669"/>
    <property type="project" value="UniProtKB-KW"/>
</dbReference>
<keyword evidence="2" id="KW-0132">Cell division</keyword>
<dbReference type="GO" id="GO:0016020">
    <property type="term" value="C:membrane"/>
    <property type="evidence" value="ECO:0007669"/>
    <property type="project" value="InterPro"/>
</dbReference>
<keyword evidence="1" id="KW-1133">Transmembrane helix</keyword>
<evidence type="ECO:0000313" key="3">
    <source>
        <dbReference type="Proteomes" id="UP000058074"/>
    </source>
</evidence>
<proteinExistence type="predicted"/>
<protein>
    <submittedName>
        <fullName evidence="2">Cell division protein</fullName>
    </submittedName>
</protein>
<sequence length="305" mass="31972">MIIPRVPVQHRRLLPDRRLSGPTPWVIAILMMLTLLAAAAGVGLARSANAIGSAIAGRVTVQIVTANPVTRAEQAAALRRRAAAQSFVRSARSVDQQELRATLGQWFGGEDGGAGGDDPVLRSLPLPALVDIDFVGEDRAGHMEALRTLVAQEAPGARIIPHAEWLGPVARLIRSLAWVAGALVLLMTLASAAVVIMTARAALGTHYATIEMLHLIGATDRQITRLFQRRIAIDTAYGIALGSVVAAAILLLIGWQWSGVTSGLAATASLGPAGWALLLALPLLAIALAALTARQTLLAALKKIL</sequence>
<organism evidence="2 3">
    <name type="scientific">Sphingopyxis macrogoltabida</name>
    <name type="common">Sphingomonas macrogoltabidus</name>
    <dbReference type="NCBI Taxonomy" id="33050"/>
    <lineage>
        <taxon>Bacteria</taxon>
        <taxon>Pseudomonadati</taxon>
        <taxon>Pseudomonadota</taxon>
        <taxon>Alphaproteobacteria</taxon>
        <taxon>Sphingomonadales</taxon>
        <taxon>Sphingomonadaceae</taxon>
        <taxon>Sphingopyxis</taxon>
    </lineage>
</organism>
<accession>A0A0N9URM8</accession>